<reference evidence="1" key="1">
    <citation type="submission" date="2021-02" db="EMBL/GenBank/DDBJ databases">
        <authorList>
            <person name="Nowell W R."/>
        </authorList>
    </citation>
    <scope>NUCLEOTIDE SEQUENCE</scope>
</reference>
<dbReference type="EMBL" id="CAJOAZ010023951">
    <property type="protein sequence ID" value="CAF4380099.1"/>
    <property type="molecule type" value="Genomic_DNA"/>
</dbReference>
<dbReference type="Proteomes" id="UP000663844">
    <property type="component" value="Unassembled WGS sequence"/>
</dbReference>
<gene>
    <name evidence="1" type="ORF">OXD698_LOCUS50328</name>
</gene>
<sequence>MNNLCNIKNNYLDKVPDGYIPSFIDLKGQYTQMQLEEDNFEKIITLALQKINIDGK</sequence>
<comment type="caution">
    <text evidence="1">The sequence shown here is derived from an EMBL/GenBank/DDBJ whole genome shotgun (WGS) entry which is preliminary data.</text>
</comment>
<evidence type="ECO:0000313" key="2">
    <source>
        <dbReference type="Proteomes" id="UP000663844"/>
    </source>
</evidence>
<evidence type="ECO:0000313" key="1">
    <source>
        <dbReference type="EMBL" id="CAF4380099.1"/>
    </source>
</evidence>
<accession>A0A820N094</accession>
<name>A0A820N094_9BILA</name>
<protein>
    <submittedName>
        <fullName evidence="1">Uncharacterized protein</fullName>
    </submittedName>
</protein>
<feature type="non-terminal residue" evidence="1">
    <location>
        <position position="56"/>
    </location>
</feature>
<organism evidence="1 2">
    <name type="scientific">Adineta steineri</name>
    <dbReference type="NCBI Taxonomy" id="433720"/>
    <lineage>
        <taxon>Eukaryota</taxon>
        <taxon>Metazoa</taxon>
        <taxon>Spiralia</taxon>
        <taxon>Gnathifera</taxon>
        <taxon>Rotifera</taxon>
        <taxon>Eurotatoria</taxon>
        <taxon>Bdelloidea</taxon>
        <taxon>Adinetida</taxon>
        <taxon>Adinetidae</taxon>
        <taxon>Adineta</taxon>
    </lineage>
</organism>
<dbReference type="AlphaFoldDB" id="A0A820N094"/>
<proteinExistence type="predicted"/>